<dbReference type="GO" id="GO:0043565">
    <property type="term" value="F:sequence-specific DNA binding"/>
    <property type="evidence" value="ECO:0007669"/>
    <property type="project" value="TreeGrafter"/>
</dbReference>
<dbReference type="GO" id="GO:0006313">
    <property type="term" value="P:DNA transposition"/>
    <property type="evidence" value="ECO:0007669"/>
    <property type="project" value="InterPro"/>
</dbReference>
<dbReference type="NCBIfam" id="NF047646">
    <property type="entry name" value="REP_Tyr_transpos"/>
    <property type="match status" value="1"/>
</dbReference>
<dbReference type="AlphaFoldDB" id="A0A1I1VHG2"/>
<accession>A0A1I1VHG2</accession>
<dbReference type="SUPFAM" id="SSF143422">
    <property type="entry name" value="Transposase IS200-like"/>
    <property type="match status" value="1"/>
</dbReference>
<evidence type="ECO:0000259" key="1">
    <source>
        <dbReference type="SMART" id="SM01321"/>
    </source>
</evidence>
<evidence type="ECO:0000313" key="3">
    <source>
        <dbReference type="Proteomes" id="UP000181976"/>
    </source>
</evidence>
<dbReference type="Pfam" id="PF01797">
    <property type="entry name" value="Y1_Tnp"/>
    <property type="match status" value="1"/>
</dbReference>
<evidence type="ECO:0000313" key="2">
    <source>
        <dbReference type="EMBL" id="SFD82447.1"/>
    </source>
</evidence>
<feature type="domain" description="Transposase IS200-like" evidence="1">
    <location>
        <begin position="7"/>
        <end position="146"/>
    </location>
</feature>
<name>A0A1I1VHG2_9BACT</name>
<keyword evidence="3" id="KW-1185">Reference proteome</keyword>
<dbReference type="PANTHER" id="PTHR36966:SF1">
    <property type="entry name" value="REP-ASSOCIATED TYROSINE TRANSPOSASE"/>
    <property type="match status" value="1"/>
</dbReference>
<dbReference type="InterPro" id="IPR052715">
    <property type="entry name" value="RAYT_transposase"/>
</dbReference>
<dbReference type="InterPro" id="IPR036515">
    <property type="entry name" value="Transposase_17_sf"/>
</dbReference>
<proteinExistence type="predicted"/>
<dbReference type="Proteomes" id="UP000181976">
    <property type="component" value="Unassembled WGS sequence"/>
</dbReference>
<dbReference type="SMART" id="SM01321">
    <property type="entry name" value="Y1_Tnp"/>
    <property type="match status" value="1"/>
</dbReference>
<organism evidence="2 3">
    <name type="scientific">Thermophagus xiamenensis</name>
    <dbReference type="NCBI Taxonomy" id="385682"/>
    <lineage>
        <taxon>Bacteria</taxon>
        <taxon>Pseudomonadati</taxon>
        <taxon>Bacteroidota</taxon>
        <taxon>Bacteroidia</taxon>
        <taxon>Marinilabiliales</taxon>
        <taxon>Marinilabiliaceae</taxon>
        <taxon>Thermophagus</taxon>
    </lineage>
</organism>
<sequence length="180" mass="21273">MDIARRITREIYFSTMTVVNWVDVFTRPCHKHIIVDALKYCQENKGLILYAWVLMSNHLHLISGAKEGVKHSDIIRDFKKFTSKKIVEAIKTQAESRREWMLDIFYKAGRYNKKIKNFTVWQRGNAEQEIFLEDFLKQKLNYIHMNPVVAEIVDEPHEYKYSSAKNYAGEPGLLQVELLF</sequence>
<dbReference type="PANTHER" id="PTHR36966">
    <property type="entry name" value="REP-ASSOCIATED TYROSINE TRANSPOSASE"/>
    <property type="match status" value="1"/>
</dbReference>
<protein>
    <submittedName>
        <fullName evidence="2">REP element-mobilizing transposase RayT</fullName>
    </submittedName>
</protein>
<dbReference type="GO" id="GO:0004803">
    <property type="term" value="F:transposase activity"/>
    <property type="evidence" value="ECO:0007669"/>
    <property type="project" value="InterPro"/>
</dbReference>
<dbReference type="Gene3D" id="3.30.70.1290">
    <property type="entry name" value="Transposase IS200-like"/>
    <property type="match status" value="1"/>
</dbReference>
<dbReference type="STRING" id="385682.SAMN05444380_102186"/>
<gene>
    <name evidence="2" type="ORF">SAMN05444380_102186</name>
</gene>
<dbReference type="InParanoid" id="A0A1I1VHG2"/>
<dbReference type="EMBL" id="FONA01000002">
    <property type="protein sequence ID" value="SFD82447.1"/>
    <property type="molecule type" value="Genomic_DNA"/>
</dbReference>
<dbReference type="InterPro" id="IPR002686">
    <property type="entry name" value="Transposase_17"/>
</dbReference>
<reference evidence="2 3" key="1">
    <citation type="submission" date="2016-10" db="EMBL/GenBank/DDBJ databases">
        <authorList>
            <person name="de Groot N.N."/>
        </authorList>
    </citation>
    <scope>NUCLEOTIDE SEQUENCE [LARGE SCALE GENOMIC DNA]</scope>
    <source>
        <strain evidence="2 3">DSM 19012</strain>
    </source>
</reference>
<dbReference type="RefSeq" id="WP_074964236.1">
    <property type="nucleotide sequence ID" value="NZ_FONA01000002.1"/>
</dbReference>